<evidence type="ECO:0000256" key="5">
    <source>
        <dbReference type="ARBA" id="ARBA00022960"/>
    </source>
</evidence>
<organism evidence="9 11">
    <name type="scientific">Treponema phagedenis</name>
    <dbReference type="NCBI Taxonomy" id="162"/>
    <lineage>
        <taxon>Bacteria</taxon>
        <taxon>Pseudomonadati</taxon>
        <taxon>Spirochaetota</taxon>
        <taxon>Spirochaetia</taxon>
        <taxon>Spirochaetales</taxon>
        <taxon>Treponemataceae</taxon>
        <taxon>Treponema</taxon>
    </lineage>
</organism>
<dbReference type="GO" id="GO:0005886">
    <property type="term" value="C:plasma membrane"/>
    <property type="evidence" value="ECO:0007669"/>
    <property type="project" value="UniProtKB-SubCell"/>
</dbReference>
<dbReference type="RefSeq" id="WP_024753187.1">
    <property type="nucleotide sequence ID" value="NZ_CDNC01000007.1"/>
</dbReference>
<sequence>MKKPVFFSVLVAFFLGVFETSILAYFSLLPVSPDLVLVLILYLAIYNGSRIGIWTGFFSGLAIDFLSISPIGLHSFTFTLIGYLVGKLYDRYNLNKFFVPIVLAFSATLIKAALFFVLHLLFGTNIQVYNVLGLNFWIEVGINALCAPILFGLLNIFPTVFQFRESVI</sequence>
<gene>
    <name evidence="9" type="primary">mreD</name>
    <name evidence="10" type="ORF">FUT82_13325</name>
    <name evidence="9" type="ORF">TPHV1_150051</name>
</gene>
<keyword evidence="7 8" id="KW-0472">Membrane</keyword>
<dbReference type="InterPro" id="IPR017225">
    <property type="entry name" value="Cell_shape_determin_MreD_prd"/>
</dbReference>
<evidence type="ECO:0000313" key="11">
    <source>
        <dbReference type="Proteomes" id="UP000042527"/>
    </source>
</evidence>
<dbReference type="EMBL" id="CDNC01000007">
    <property type="protein sequence ID" value="CEM61169.1"/>
    <property type="molecule type" value="Genomic_DNA"/>
</dbReference>
<reference evidence="11" key="1">
    <citation type="submission" date="2015-01" db="EMBL/GenBank/DDBJ databases">
        <authorList>
            <person name="Manzoor Shahid"/>
            <person name="Zubair Saima"/>
        </authorList>
    </citation>
    <scope>NUCLEOTIDE SEQUENCE [LARGE SCALE GENOMIC DNA]</scope>
    <source>
        <strain evidence="11">V1</strain>
    </source>
</reference>
<feature type="transmembrane region" description="Helical" evidence="8">
    <location>
        <begin position="35"/>
        <end position="53"/>
    </location>
</feature>
<evidence type="ECO:0000256" key="4">
    <source>
        <dbReference type="ARBA" id="ARBA00022692"/>
    </source>
</evidence>
<evidence type="ECO:0000256" key="8">
    <source>
        <dbReference type="SAM" id="Phobius"/>
    </source>
</evidence>
<comment type="subcellular location">
    <subcellularLocation>
        <location evidence="1">Cell membrane</location>
        <topology evidence="1">Multi-pass membrane protein</topology>
    </subcellularLocation>
</comment>
<dbReference type="NCBIfam" id="TIGR03426">
    <property type="entry name" value="shape_MreD"/>
    <property type="match status" value="1"/>
</dbReference>
<dbReference type="OrthoDB" id="5184389at2"/>
<dbReference type="GeneID" id="57754084"/>
<feature type="transmembrane region" description="Helical" evidence="8">
    <location>
        <begin position="65"/>
        <end position="85"/>
    </location>
</feature>
<keyword evidence="5" id="KW-0133">Cell shape</keyword>
<keyword evidence="3" id="KW-1003">Cell membrane</keyword>
<accession>A0A0B7GRC9</accession>
<proteinExistence type="inferred from homology"/>
<protein>
    <submittedName>
        <fullName evidence="9">Rod shape-determining protein MreD</fullName>
    </submittedName>
</protein>
<evidence type="ECO:0000256" key="3">
    <source>
        <dbReference type="ARBA" id="ARBA00022475"/>
    </source>
</evidence>
<dbReference type="Proteomes" id="UP000323594">
    <property type="component" value="Chromosome"/>
</dbReference>
<evidence type="ECO:0000256" key="7">
    <source>
        <dbReference type="ARBA" id="ARBA00023136"/>
    </source>
</evidence>
<comment type="similarity">
    <text evidence="2">Belongs to the MreD family.</text>
</comment>
<reference evidence="10 12" key="3">
    <citation type="submission" date="2019-08" db="EMBL/GenBank/DDBJ databases">
        <authorList>
            <person name="Kuhnert P."/>
        </authorList>
    </citation>
    <scope>NUCLEOTIDE SEQUENCE [LARGE SCALE GENOMIC DNA]</scope>
    <source>
        <strain evidence="10 12">B36.5</strain>
    </source>
</reference>
<keyword evidence="6 8" id="KW-1133">Transmembrane helix</keyword>
<dbReference type="Proteomes" id="UP000042527">
    <property type="component" value="Unassembled WGS sequence"/>
</dbReference>
<feature type="transmembrane region" description="Helical" evidence="8">
    <location>
        <begin position="97"/>
        <end position="122"/>
    </location>
</feature>
<dbReference type="AlphaFoldDB" id="A0A0B7GRC9"/>
<feature type="transmembrane region" description="Helical" evidence="8">
    <location>
        <begin position="6"/>
        <end position="28"/>
    </location>
</feature>
<evidence type="ECO:0000256" key="1">
    <source>
        <dbReference type="ARBA" id="ARBA00004651"/>
    </source>
</evidence>
<keyword evidence="11" id="KW-1185">Reference proteome</keyword>
<reference evidence="9" key="2">
    <citation type="submission" date="2015-01" db="EMBL/GenBank/DDBJ databases">
        <authorList>
            <person name="Xiang T."/>
            <person name="Song Y."/>
            <person name="Huang L."/>
            <person name="Wang B."/>
            <person name="Wu P."/>
        </authorList>
    </citation>
    <scope>NUCLEOTIDE SEQUENCE [LARGE SCALE GENOMIC DNA]</scope>
    <source>
        <strain evidence="9">V1</strain>
    </source>
</reference>
<name>A0A0B7GRC9_TREPH</name>
<dbReference type="PIRSF" id="PIRSF037497">
    <property type="entry name" value="MreD_Clostridium/Treponema_prd"/>
    <property type="match status" value="1"/>
</dbReference>
<dbReference type="Pfam" id="PF04093">
    <property type="entry name" value="MreD"/>
    <property type="match status" value="1"/>
</dbReference>
<feature type="transmembrane region" description="Helical" evidence="8">
    <location>
        <begin position="134"/>
        <end position="157"/>
    </location>
</feature>
<evidence type="ECO:0000313" key="9">
    <source>
        <dbReference type="EMBL" id="CEM61169.1"/>
    </source>
</evidence>
<dbReference type="InterPro" id="IPR007227">
    <property type="entry name" value="Cell_shape_determining_MreD"/>
</dbReference>
<evidence type="ECO:0000313" key="10">
    <source>
        <dbReference type="EMBL" id="QEJ98877.1"/>
    </source>
</evidence>
<keyword evidence="4 8" id="KW-0812">Transmembrane</keyword>
<evidence type="ECO:0000256" key="2">
    <source>
        <dbReference type="ARBA" id="ARBA00007776"/>
    </source>
</evidence>
<evidence type="ECO:0000256" key="6">
    <source>
        <dbReference type="ARBA" id="ARBA00022989"/>
    </source>
</evidence>
<dbReference type="EMBL" id="CP042817">
    <property type="protein sequence ID" value="QEJ98877.1"/>
    <property type="molecule type" value="Genomic_DNA"/>
</dbReference>
<evidence type="ECO:0000313" key="12">
    <source>
        <dbReference type="Proteomes" id="UP000323594"/>
    </source>
</evidence>
<dbReference type="GO" id="GO:0008360">
    <property type="term" value="P:regulation of cell shape"/>
    <property type="evidence" value="ECO:0007669"/>
    <property type="project" value="UniProtKB-KW"/>
</dbReference>